<dbReference type="Proteomes" id="UP000724874">
    <property type="component" value="Unassembled WGS sequence"/>
</dbReference>
<comment type="caution">
    <text evidence="1">The sequence shown here is derived from an EMBL/GenBank/DDBJ whole genome shotgun (WGS) entry which is preliminary data.</text>
</comment>
<proteinExistence type="predicted"/>
<accession>A0A9P5NTE9</accession>
<dbReference type="OrthoDB" id="2945538at2759"/>
<evidence type="ECO:0000313" key="2">
    <source>
        <dbReference type="Proteomes" id="UP000724874"/>
    </source>
</evidence>
<protein>
    <submittedName>
        <fullName evidence="1">Uncharacterized protein</fullName>
    </submittedName>
</protein>
<organism evidence="1 2">
    <name type="scientific">Gymnopilus junonius</name>
    <name type="common">Spectacular rustgill mushroom</name>
    <name type="synonym">Gymnopilus spectabilis subsp. junonius</name>
    <dbReference type="NCBI Taxonomy" id="109634"/>
    <lineage>
        <taxon>Eukaryota</taxon>
        <taxon>Fungi</taxon>
        <taxon>Dikarya</taxon>
        <taxon>Basidiomycota</taxon>
        <taxon>Agaricomycotina</taxon>
        <taxon>Agaricomycetes</taxon>
        <taxon>Agaricomycetidae</taxon>
        <taxon>Agaricales</taxon>
        <taxon>Agaricineae</taxon>
        <taxon>Hymenogastraceae</taxon>
        <taxon>Gymnopilus</taxon>
    </lineage>
</organism>
<dbReference type="EMBL" id="JADNYJ010000028">
    <property type="protein sequence ID" value="KAF8903890.1"/>
    <property type="molecule type" value="Genomic_DNA"/>
</dbReference>
<reference evidence="1" key="1">
    <citation type="submission" date="2020-11" db="EMBL/GenBank/DDBJ databases">
        <authorList>
            <consortium name="DOE Joint Genome Institute"/>
            <person name="Ahrendt S."/>
            <person name="Riley R."/>
            <person name="Andreopoulos W."/>
            <person name="LaButti K."/>
            <person name="Pangilinan J."/>
            <person name="Ruiz-duenas F.J."/>
            <person name="Barrasa J.M."/>
            <person name="Sanchez-Garcia M."/>
            <person name="Camarero S."/>
            <person name="Miyauchi S."/>
            <person name="Serrano A."/>
            <person name="Linde D."/>
            <person name="Babiker R."/>
            <person name="Drula E."/>
            <person name="Ayuso-Fernandez I."/>
            <person name="Pacheco R."/>
            <person name="Padilla G."/>
            <person name="Ferreira P."/>
            <person name="Barriuso J."/>
            <person name="Kellner H."/>
            <person name="Castanera R."/>
            <person name="Alfaro M."/>
            <person name="Ramirez L."/>
            <person name="Pisabarro A.G."/>
            <person name="Kuo A."/>
            <person name="Tritt A."/>
            <person name="Lipzen A."/>
            <person name="He G."/>
            <person name="Yan M."/>
            <person name="Ng V."/>
            <person name="Cullen D."/>
            <person name="Martin F."/>
            <person name="Rosso M.-N."/>
            <person name="Henrissat B."/>
            <person name="Hibbett D."/>
            <person name="Martinez A.T."/>
            <person name="Grigoriev I.V."/>
        </authorList>
    </citation>
    <scope>NUCLEOTIDE SEQUENCE</scope>
    <source>
        <strain evidence="1">AH 44721</strain>
    </source>
</reference>
<keyword evidence="2" id="KW-1185">Reference proteome</keyword>
<dbReference type="AlphaFoldDB" id="A0A9P5NTE9"/>
<gene>
    <name evidence="1" type="ORF">CPB84DRAFT_709831</name>
</gene>
<name>A0A9P5NTE9_GYMJU</name>
<sequence length="176" mass="20255">MAELADLCGFFIQRLIGESSDKIVIFTQLLRNTAMVENLVWIFRAQYDMRKEGSLRISCHAVVPYCCTVFLGACSNSDHARSPSSGRSSRSYWRQNKINLWRDLVKLLSITEETIRERYRADRKCCNLGCPTRSSGSQEIDVHSVQICLLLRSRLSEELVHSYSRMRKTGSYFSVE</sequence>
<evidence type="ECO:0000313" key="1">
    <source>
        <dbReference type="EMBL" id="KAF8903890.1"/>
    </source>
</evidence>